<dbReference type="SUPFAM" id="SSF53807">
    <property type="entry name" value="Helical backbone' metal receptor"/>
    <property type="match status" value="1"/>
</dbReference>
<dbReference type="RefSeq" id="WP_052370737.1">
    <property type="nucleotide sequence ID" value="NZ_BKCN01000001.1"/>
</dbReference>
<dbReference type="PANTHER" id="PTHR30535:SF4">
    <property type="entry name" value="HEMIN-BINDING PERIPLASMIC PROTEIN HMUT"/>
    <property type="match status" value="1"/>
</dbReference>
<accession>A0A5A7N6T6</accession>
<feature type="signal peptide" evidence="1">
    <location>
        <begin position="1"/>
        <end position="27"/>
    </location>
</feature>
<evidence type="ECO:0000259" key="2">
    <source>
        <dbReference type="PROSITE" id="PS50983"/>
    </source>
</evidence>
<name>A0A5A7N6T6_9PROT</name>
<dbReference type="EMBL" id="BKCN01000001">
    <property type="protein sequence ID" value="GER02779.1"/>
    <property type="molecule type" value="Genomic_DNA"/>
</dbReference>
<gene>
    <name evidence="3" type="ORF">JCM17846_04610</name>
</gene>
<organism evidence="3 4">
    <name type="scientific">Iodidimonas nitroreducens</name>
    <dbReference type="NCBI Taxonomy" id="1236968"/>
    <lineage>
        <taxon>Bacteria</taxon>
        <taxon>Pseudomonadati</taxon>
        <taxon>Pseudomonadota</taxon>
        <taxon>Alphaproteobacteria</taxon>
        <taxon>Iodidimonadales</taxon>
        <taxon>Iodidimonadaceae</taxon>
        <taxon>Iodidimonas</taxon>
    </lineage>
</organism>
<feature type="domain" description="Fe/B12 periplasmic-binding" evidence="2">
    <location>
        <begin position="34"/>
        <end position="292"/>
    </location>
</feature>
<sequence length="294" mass="30383">MKKARFGFGIALHLMASMALLAPPALACNSEGQRVIALGGAVTEIVYALGAGDRLVAVDSTSRYPQAATKLPDVGYYRQLGAEGLLSLAPDLILADPGAGPPVVLQQVESTGVCIKRIAEAKGAASIGARVRDIAKALKREDAGRILADHLDARFVAIQKSHAAIGTKPRVLFLLSVAAGAPVAAGRNTHADEIIRMAGADNAVSFEGYKPLSPEATAAAVPGALLMMSHAVTEAGGKDTILTLPSIRFTPAGRNGQLIAMDGLLLLGFGPRTPDAITTLMDRLHGARHQPAAP</sequence>
<dbReference type="PROSITE" id="PS50983">
    <property type="entry name" value="FE_B12_PBP"/>
    <property type="match status" value="1"/>
</dbReference>
<comment type="caution">
    <text evidence="3">The sequence shown here is derived from an EMBL/GenBank/DDBJ whole genome shotgun (WGS) entry which is preliminary data.</text>
</comment>
<dbReference type="Proteomes" id="UP000324996">
    <property type="component" value="Unassembled WGS sequence"/>
</dbReference>
<dbReference type="InterPro" id="IPR050902">
    <property type="entry name" value="ABC_Transporter_SBP"/>
</dbReference>
<dbReference type="PANTHER" id="PTHR30535">
    <property type="entry name" value="VITAMIN B12-BINDING PROTEIN"/>
    <property type="match status" value="1"/>
</dbReference>
<proteinExistence type="predicted"/>
<feature type="chain" id="PRO_5022916148" description="Fe/B12 periplasmic-binding domain-containing protein" evidence="1">
    <location>
        <begin position="28"/>
        <end position="294"/>
    </location>
</feature>
<dbReference type="AlphaFoldDB" id="A0A5A7N6T6"/>
<dbReference type="Pfam" id="PF01497">
    <property type="entry name" value="Peripla_BP_2"/>
    <property type="match status" value="1"/>
</dbReference>
<dbReference type="Gene3D" id="3.40.50.1980">
    <property type="entry name" value="Nitrogenase molybdenum iron protein domain"/>
    <property type="match status" value="2"/>
</dbReference>
<reference evidence="3 4" key="1">
    <citation type="submission" date="2019-09" db="EMBL/GenBank/DDBJ databases">
        <title>NBRP : Genome information of microbial organism related human and environment.</title>
        <authorList>
            <person name="Hattori M."/>
            <person name="Oshima K."/>
            <person name="Inaba H."/>
            <person name="Suda W."/>
            <person name="Sakamoto M."/>
            <person name="Iino T."/>
            <person name="Kitahara M."/>
            <person name="Oshida Y."/>
            <person name="Iida T."/>
            <person name="Kudo T."/>
            <person name="Itoh T."/>
            <person name="Ohkuma M."/>
        </authorList>
    </citation>
    <scope>NUCLEOTIDE SEQUENCE [LARGE SCALE GENOMIC DNA]</scope>
    <source>
        <strain evidence="3 4">Q-1</strain>
    </source>
</reference>
<protein>
    <recommendedName>
        <fullName evidence="2">Fe/B12 periplasmic-binding domain-containing protein</fullName>
    </recommendedName>
</protein>
<keyword evidence="1" id="KW-0732">Signal</keyword>
<evidence type="ECO:0000313" key="4">
    <source>
        <dbReference type="Proteomes" id="UP000324996"/>
    </source>
</evidence>
<dbReference type="InterPro" id="IPR002491">
    <property type="entry name" value="ABC_transptr_periplasmic_BD"/>
</dbReference>
<evidence type="ECO:0000313" key="3">
    <source>
        <dbReference type="EMBL" id="GER02779.1"/>
    </source>
</evidence>
<keyword evidence="4" id="KW-1185">Reference proteome</keyword>
<evidence type="ECO:0000256" key="1">
    <source>
        <dbReference type="SAM" id="SignalP"/>
    </source>
</evidence>